<evidence type="ECO:0000256" key="1">
    <source>
        <dbReference type="ARBA" id="ARBA00022617"/>
    </source>
</evidence>
<evidence type="ECO:0000256" key="2">
    <source>
        <dbReference type="ARBA" id="ARBA00022723"/>
    </source>
</evidence>
<feature type="domain" description="Cytochrome c" evidence="5">
    <location>
        <begin position="44"/>
        <end position="184"/>
    </location>
</feature>
<name>A0ABM6IHZ4_9RHOB</name>
<proteinExistence type="predicted"/>
<dbReference type="SUPFAM" id="SSF46626">
    <property type="entry name" value="Cytochrome c"/>
    <property type="match status" value="1"/>
</dbReference>
<dbReference type="Proteomes" id="UP000185622">
    <property type="component" value="Chromosome"/>
</dbReference>
<evidence type="ECO:0000256" key="3">
    <source>
        <dbReference type="ARBA" id="ARBA00023004"/>
    </source>
</evidence>
<dbReference type="InterPro" id="IPR036909">
    <property type="entry name" value="Cyt_c-like_dom_sf"/>
</dbReference>
<dbReference type="InterPro" id="IPR003468">
    <property type="entry name" value="Cyt_c_oxidase_monohaem-su/FixO"/>
</dbReference>
<evidence type="ECO:0000313" key="7">
    <source>
        <dbReference type="Proteomes" id="UP000185622"/>
    </source>
</evidence>
<protein>
    <submittedName>
        <fullName evidence="6">Cytochrome-c oxidase</fullName>
    </submittedName>
</protein>
<reference evidence="6 7" key="1">
    <citation type="submission" date="2017-01" db="EMBL/GenBank/DDBJ databases">
        <title>The complete genome sequence of a sulfur-oxidizing marine bacterium Thioclava sp. 25B10_4T.</title>
        <authorList>
            <person name="Liu Y."/>
            <person name="Lai Q."/>
            <person name="Shao Z."/>
        </authorList>
    </citation>
    <scope>NUCLEOTIDE SEQUENCE [LARGE SCALE GENOMIC DNA]</scope>
    <source>
        <strain evidence="6 7">25B10_4</strain>
    </source>
</reference>
<dbReference type="Pfam" id="PF02433">
    <property type="entry name" value="FixO"/>
    <property type="match status" value="1"/>
</dbReference>
<dbReference type="Gene3D" id="1.10.760.10">
    <property type="entry name" value="Cytochrome c-like domain"/>
    <property type="match status" value="1"/>
</dbReference>
<dbReference type="InterPro" id="IPR009056">
    <property type="entry name" value="Cyt_c-like_dom"/>
</dbReference>
<dbReference type="EMBL" id="CP019437">
    <property type="protein sequence ID" value="AQS48411.1"/>
    <property type="molecule type" value="Genomic_DNA"/>
</dbReference>
<evidence type="ECO:0000259" key="5">
    <source>
        <dbReference type="PROSITE" id="PS51007"/>
    </source>
</evidence>
<keyword evidence="7" id="KW-1185">Reference proteome</keyword>
<keyword evidence="1 4" id="KW-0349">Heme</keyword>
<gene>
    <name evidence="6" type="ORF">BMG03_11845</name>
</gene>
<dbReference type="RefSeq" id="WP_075774975.1">
    <property type="nucleotide sequence ID" value="NZ_CP019437.1"/>
</dbReference>
<keyword evidence="3 4" id="KW-0408">Iron</keyword>
<evidence type="ECO:0000256" key="4">
    <source>
        <dbReference type="PROSITE-ProRule" id="PRU00433"/>
    </source>
</evidence>
<keyword evidence="2 4" id="KW-0479">Metal-binding</keyword>
<accession>A0ABM6IHZ4</accession>
<organism evidence="6 7">
    <name type="scientific">Thioclava nitratireducens</name>
    <dbReference type="NCBI Taxonomy" id="1915078"/>
    <lineage>
        <taxon>Bacteria</taxon>
        <taxon>Pseudomonadati</taxon>
        <taxon>Pseudomonadota</taxon>
        <taxon>Alphaproteobacteria</taxon>
        <taxon>Rhodobacterales</taxon>
        <taxon>Paracoccaceae</taxon>
        <taxon>Thioclava</taxon>
    </lineage>
</organism>
<evidence type="ECO:0000313" key="6">
    <source>
        <dbReference type="EMBL" id="AQS48411.1"/>
    </source>
</evidence>
<dbReference type="PROSITE" id="PS51007">
    <property type="entry name" value="CYTC"/>
    <property type="match status" value="1"/>
</dbReference>
<sequence>MNRYLPLAITALAILALATLFLVIAPGMQISAQGPTSGLKPYTEAEARGREVYVSLGCLYCHSQQPRSLAQAPDAERGWGRASVAGDYAYDAPHQLGTMRTGPDLMDIGDRMPSQAWQLTHLYQPRAISSWSIMPAYPYLFTHKDKAGPDDVVVKLPAKYAPKSGVIVAKQDALDLVKYLQGMTRQYAPPKDGLRDNGYALIAEKQREATDATKASN</sequence>